<keyword evidence="11" id="KW-1185">Reference proteome</keyword>
<feature type="compositionally biased region" description="Low complexity" evidence="7">
    <location>
        <begin position="493"/>
        <end position="502"/>
    </location>
</feature>
<dbReference type="InterPro" id="IPR051681">
    <property type="entry name" value="Ser/Thr_Kinases-Pseudokinases"/>
</dbReference>
<dbReference type="PROSITE" id="PS50011">
    <property type="entry name" value="PROTEIN_KINASE_DOM"/>
    <property type="match status" value="2"/>
</dbReference>
<feature type="region of interest" description="Disordered" evidence="7">
    <location>
        <begin position="151"/>
        <end position="196"/>
    </location>
</feature>
<feature type="compositionally biased region" description="Low complexity" evidence="7">
    <location>
        <begin position="30"/>
        <end position="47"/>
    </location>
</feature>
<feature type="region of interest" description="Disordered" evidence="7">
    <location>
        <begin position="470"/>
        <end position="530"/>
    </location>
</feature>
<reference evidence="10 11" key="1">
    <citation type="journal article" date="2023" name="Commun. Biol.">
        <title>Genome analysis of Parmales, the sister group of diatoms, reveals the evolutionary specialization of diatoms from phago-mixotrophs to photoautotrophs.</title>
        <authorList>
            <person name="Ban H."/>
            <person name="Sato S."/>
            <person name="Yoshikawa S."/>
            <person name="Yamada K."/>
            <person name="Nakamura Y."/>
            <person name="Ichinomiya M."/>
            <person name="Sato N."/>
            <person name="Blanc-Mathieu R."/>
            <person name="Endo H."/>
            <person name="Kuwata A."/>
            <person name="Ogata H."/>
        </authorList>
    </citation>
    <scope>NUCLEOTIDE SEQUENCE [LARGE SCALE GENOMIC DNA]</scope>
</reference>
<dbReference type="Gene3D" id="1.10.510.10">
    <property type="entry name" value="Transferase(Phosphotransferase) domain 1"/>
    <property type="match status" value="2"/>
</dbReference>
<feature type="transmembrane region" description="Helical" evidence="8">
    <location>
        <begin position="310"/>
        <end position="329"/>
    </location>
</feature>
<keyword evidence="8" id="KW-1133">Transmembrane helix</keyword>
<keyword evidence="8" id="KW-0472">Membrane</keyword>
<dbReference type="InterPro" id="IPR001245">
    <property type="entry name" value="Ser-Thr/Tyr_kinase_cat_dom"/>
</dbReference>
<sequence length="1212" mass="134197">MPAERSLKKSVQDRRAKKVERSFTETNLGAPISSQSSAVDSQSSAPAGSLRISFGGLTGGLTGQRLSGVMGLASGGVSGGLAGTQTLRSRLSGGAGGAGSLLPTPVTNGNIMVTGKAGGGGKDSRQPRPSNRRGSDVNMMIGDAMDALEARVDKAKQQQARQSKITPVVPGSSSPTPPHDGPDGARSSGTLPLTKGNSMKLSDVQFGKQDRVAEFLVKSRWTEEFAARRAEEEFVEYTAFTNARSLSFFIMLITLLSVSVLLMLKFNPDPLYTIYYQSAGAAFACHGVAVALSALCTLRSEELLIRTTGLTVLYTALTSLYLGGFVLLAGEVTPAVVFMNFVYNIGAGILFFKYHQVLKMSLAKQVPLLAALFYSFLILEEENVDEIQGLCVDAANSTTCFDFIGEVKDNREGAIKIQFFQTVVLLVLSDLICLFGTRRNERKERRAYAMVVFISNENLKKDLVIHRESLMNQSDSSSSSEDEDEDRSKELLSPDGSSPDGRGSPGGLGSPGSPGKHHKHRHKHKHHHGNFSREVFIRSEDVDILEEVGRGSFGVVFRATWHDTVVCVKHLTDATSNEELEAKFFHEFAIEARLMSNLRHPNIVMFMGVIIESDFIGLVTEYCAEGNVNSVLMDAANEQALGVHIISRMLVDTCRGMSFLHLHNPPIIHKDLKGQNILVDDNWHCKVADFGLSELKKEVGVAGTASETEGSIQPVVGTLIWSAPELLMAEAQPDEASDVYSFAIVMFEFLFRESPFKSVDQQAVVYMVSQGKRPDEHASEEANNRVMQLDEGLVPLLKLMKDCWHTNPKKRPGFHIILERLEKEASAFKDKFKFDMNATMITNKASGVGGNRRASISSTVDIGKFHLNIKDIEIDSSLGKGTFGQVFSGTYVGTKVAVKELYTNKLSNNLILEFHQECNVMKDMRHPNVVLFMGSAFDPPKLYMVMELCENGSIMNLYQNVKKSTDPDVHMGKCLDMASDICQGGSYLHLHDPPIIHRDLKSENVLVDANFVSKITDFGQSRFSDNMRTMTACGSPLWTAPEVIRGEKYSEKADIFSFAIILYELLSWDVPYRDKPPHFIMMQVAAMGFRMDMNPDWDEFFQDLLPLCWHQDPDKRPSFKEIGEKIMHVEKNPYMYGVTRFKGDWRNTQEEKLVTLRTNRTARKTVARTRSAEGRAALAEASEVPKAPPQRRSLMQKIAMAACREHFRRARA</sequence>
<keyword evidence="3 6" id="KW-0547">Nucleotide-binding</keyword>
<evidence type="ECO:0000256" key="7">
    <source>
        <dbReference type="SAM" id="MobiDB-lite"/>
    </source>
</evidence>
<feature type="domain" description="Protein kinase" evidence="9">
    <location>
        <begin position="872"/>
        <end position="1135"/>
    </location>
</feature>
<dbReference type="PROSITE" id="PS00108">
    <property type="entry name" value="PROTEIN_KINASE_ST"/>
    <property type="match status" value="2"/>
</dbReference>
<dbReference type="PANTHER" id="PTHR44329">
    <property type="entry name" value="SERINE/THREONINE-PROTEIN KINASE TNNI3K-RELATED"/>
    <property type="match status" value="1"/>
</dbReference>
<dbReference type="InterPro" id="IPR017441">
    <property type="entry name" value="Protein_kinase_ATP_BS"/>
</dbReference>
<feature type="transmembrane region" description="Helical" evidence="8">
    <location>
        <begin position="335"/>
        <end position="354"/>
    </location>
</feature>
<evidence type="ECO:0000313" key="10">
    <source>
        <dbReference type="EMBL" id="GMI28373.1"/>
    </source>
</evidence>
<evidence type="ECO:0000256" key="5">
    <source>
        <dbReference type="ARBA" id="ARBA00022840"/>
    </source>
</evidence>
<evidence type="ECO:0000313" key="11">
    <source>
        <dbReference type="Proteomes" id="UP001165060"/>
    </source>
</evidence>
<keyword evidence="5 6" id="KW-0067">ATP-binding</keyword>
<feature type="compositionally biased region" description="Polar residues" evidence="7">
    <location>
        <begin position="187"/>
        <end position="196"/>
    </location>
</feature>
<evidence type="ECO:0000256" key="3">
    <source>
        <dbReference type="ARBA" id="ARBA00022741"/>
    </source>
</evidence>
<evidence type="ECO:0000256" key="1">
    <source>
        <dbReference type="ARBA" id="ARBA00022527"/>
    </source>
</evidence>
<dbReference type="SMART" id="SM00220">
    <property type="entry name" value="S_TKc"/>
    <property type="match status" value="2"/>
</dbReference>
<feature type="region of interest" description="Disordered" evidence="7">
    <location>
        <begin position="115"/>
        <end position="138"/>
    </location>
</feature>
<dbReference type="Gene3D" id="3.30.200.20">
    <property type="entry name" value="Phosphorylase Kinase, domain 1"/>
    <property type="match status" value="1"/>
</dbReference>
<dbReference type="EMBL" id="BRYB01002970">
    <property type="protein sequence ID" value="GMI28373.1"/>
    <property type="molecule type" value="Genomic_DNA"/>
</dbReference>
<keyword evidence="1" id="KW-0723">Serine/threonine-protein kinase</keyword>
<keyword evidence="4" id="KW-0418">Kinase</keyword>
<comment type="caution">
    <text evidence="10">The sequence shown here is derived from an EMBL/GenBank/DDBJ whole genome shotgun (WGS) entry which is preliminary data.</text>
</comment>
<feature type="transmembrane region" description="Helical" evidence="8">
    <location>
        <begin position="276"/>
        <end position="298"/>
    </location>
</feature>
<feature type="transmembrane region" description="Helical" evidence="8">
    <location>
        <begin position="246"/>
        <end position="264"/>
    </location>
</feature>
<evidence type="ECO:0000259" key="9">
    <source>
        <dbReference type="PROSITE" id="PS50011"/>
    </source>
</evidence>
<dbReference type="PROSITE" id="PS00107">
    <property type="entry name" value="PROTEIN_KINASE_ATP"/>
    <property type="match status" value="1"/>
</dbReference>
<feature type="transmembrane region" description="Helical" evidence="8">
    <location>
        <begin position="417"/>
        <end position="436"/>
    </location>
</feature>
<dbReference type="PRINTS" id="PR00109">
    <property type="entry name" value="TYRKINASE"/>
</dbReference>
<feature type="compositionally biased region" description="Basic and acidic residues" evidence="7">
    <location>
        <begin position="1"/>
        <end position="23"/>
    </location>
</feature>
<keyword evidence="8" id="KW-0812">Transmembrane</keyword>
<evidence type="ECO:0000256" key="2">
    <source>
        <dbReference type="ARBA" id="ARBA00022679"/>
    </source>
</evidence>
<dbReference type="CDD" id="cd13999">
    <property type="entry name" value="STKc_MAP3K-like"/>
    <property type="match status" value="2"/>
</dbReference>
<organism evidence="10 11">
    <name type="scientific">Tetraparma gracilis</name>
    <dbReference type="NCBI Taxonomy" id="2962635"/>
    <lineage>
        <taxon>Eukaryota</taxon>
        <taxon>Sar</taxon>
        <taxon>Stramenopiles</taxon>
        <taxon>Ochrophyta</taxon>
        <taxon>Bolidophyceae</taxon>
        <taxon>Parmales</taxon>
        <taxon>Triparmaceae</taxon>
        <taxon>Tetraparma</taxon>
    </lineage>
</organism>
<feature type="compositionally biased region" description="Gly residues" evidence="7">
    <location>
        <begin position="503"/>
        <end position="512"/>
    </location>
</feature>
<name>A0ABQ6MM77_9STRA</name>
<protein>
    <recommendedName>
        <fullName evidence="9">Protein kinase domain-containing protein</fullName>
    </recommendedName>
</protein>
<evidence type="ECO:0000256" key="4">
    <source>
        <dbReference type="ARBA" id="ARBA00022777"/>
    </source>
</evidence>
<dbReference type="SUPFAM" id="SSF56112">
    <property type="entry name" value="Protein kinase-like (PK-like)"/>
    <property type="match status" value="2"/>
</dbReference>
<dbReference type="InterPro" id="IPR008271">
    <property type="entry name" value="Ser/Thr_kinase_AS"/>
</dbReference>
<keyword evidence="2" id="KW-0808">Transferase</keyword>
<dbReference type="Proteomes" id="UP001165060">
    <property type="component" value="Unassembled WGS sequence"/>
</dbReference>
<dbReference type="PANTHER" id="PTHR44329:SF288">
    <property type="entry name" value="MITOGEN-ACTIVATED PROTEIN KINASE KINASE KINASE 20"/>
    <property type="match status" value="1"/>
</dbReference>
<feature type="binding site" evidence="6">
    <location>
        <position position="899"/>
    </location>
    <ligand>
        <name>ATP</name>
        <dbReference type="ChEBI" id="CHEBI:30616"/>
    </ligand>
</feature>
<evidence type="ECO:0000256" key="6">
    <source>
        <dbReference type="PROSITE-ProRule" id="PRU10141"/>
    </source>
</evidence>
<feature type="region of interest" description="Disordered" evidence="7">
    <location>
        <begin position="1"/>
        <end position="51"/>
    </location>
</feature>
<dbReference type="InterPro" id="IPR000719">
    <property type="entry name" value="Prot_kinase_dom"/>
</dbReference>
<feature type="compositionally biased region" description="Basic residues" evidence="7">
    <location>
        <begin position="515"/>
        <end position="530"/>
    </location>
</feature>
<feature type="domain" description="Protein kinase" evidence="9">
    <location>
        <begin position="542"/>
        <end position="828"/>
    </location>
</feature>
<gene>
    <name evidence="10" type="ORF">TeGR_g1620</name>
</gene>
<dbReference type="Pfam" id="PF07714">
    <property type="entry name" value="PK_Tyr_Ser-Thr"/>
    <property type="match status" value="2"/>
</dbReference>
<dbReference type="InterPro" id="IPR011009">
    <property type="entry name" value="Kinase-like_dom_sf"/>
</dbReference>
<proteinExistence type="predicted"/>
<accession>A0ABQ6MM77</accession>
<evidence type="ECO:0000256" key="8">
    <source>
        <dbReference type="SAM" id="Phobius"/>
    </source>
</evidence>